<feature type="transmembrane region" description="Helical" evidence="6">
    <location>
        <begin position="74"/>
        <end position="91"/>
    </location>
</feature>
<dbReference type="GO" id="GO:0022857">
    <property type="term" value="F:transmembrane transporter activity"/>
    <property type="evidence" value="ECO:0007669"/>
    <property type="project" value="InterPro"/>
</dbReference>
<gene>
    <name evidence="8" type="ORF">K469DRAFT_812174</name>
</gene>
<feature type="transmembrane region" description="Helical" evidence="6">
    <location>
        <begin position="163"/>
        <end position="187"/>
    </location>
</feature>
<dbReference type="GO" id="GO:0016020">
    <property type="term" value="C:membrane"/>
    <property type="evidence" value="ECO:0007669"/>
    <property type="project" value="UniProtKB-SubCell"/>
</dbReference>
<keyword evidence="4 6" id="KW-1133">Transmembrane helix</keyword>
<dbReference type="PROSITE" id="PS50850">
    <property type="entry name" value="MFS"/>
    <property type="match status" value="1"/>
</dbReference>
<protein>
    <submittedName>
        <fullName evidence="8">MFS general substrate transporter</fullName>
    </submittedName>
</protein>
<dbReference type="Proteomes" id="UP000800200">
    <property type="component" value="Unassembled WGS sequence"/>
</dbReference>
<evidence type="ECO:0000256" key="5">
    <source>
        <dbReference type="ARBA" id="ARBA00023136"/>
    </source>
</evidence>
<dbReference type="Pfam" id="PF07690">
    <property type="entry name" value="MFS_1"/>
    <property type="match status" value="1"/>
</dbReference>
<feature type="transmembrane region" description="Helical" evidence="6">
    <location>
        <begin position="193"/>
        <end position="213"/>
    </location>
</feature>
<evidence type="ECO:0000256" key="1">
    <source>
        <dbReference type="ARBA" id="ARBA00004141"/>
    </source>
</evidence>
<evidence type="ECO:0000259" key="7">
    <source>
        <dbReference type="PROSITE" id="PS50850"/>
    </source>
</evidence>
<dbReference type="SUPFAM" id="SSF103473">
    <property type="entry name" value="MFS general substrate transporter"/>
    <property type="match status" value="1"/>
</dbReference>
<comment type="subcellular location">
    <subcellularLocation>
        <location evidence="1">Membrane</location>
        <topology evidence="1">Multi-pass membrane protein</topology>
    </subcellularLocation>
</comment>
<dbReference type="PANTHER" id="PTHR42718:SF9">
    <property type="entry name" value="MAJOR FACILITATOR SUPERFAMILY MULTIDRUG TRANSPORTER MFSC"/>
    <property type="match status" value="1"/>
</dbReference>
<feature type="transmembrane region" description="Helical" evidence="6">
    <location>
        <begin position="133"/>
        <end position="151"/>
    </location>
</feature>
<dbReference type="InterPro" id="IPR020846">
    <property type="entry name" value="MFS_dom"/>
</dbReference>
<feature type="transmembrane region" description="Helical" evidence="6">
    <location>
        <begin position="264"/>
        <end position="284"/>
    </location>
</feature>
<evidence type="ECO:0000256" key="6">
    <source>
        <dbReference type="SAM" id="Phobius"/>
    </source>
</evidence>
<dbReference type="InterPro" id="IPR036259">
    <property type="entry name" value="MFS_trans_sf"/>
</dbReference>
<proteinExistence type="predicted"/>
<feature type="transmembrane region" description="Helical" evidence="6">
    <location>
        <begin position="305"/>
        <end position="325"/>
    </location>
</feature>
<dbReference type="Gene3D" id="1.20.1720.10">
    <property type="entry name" value="Multidrug resistance protein D"/>
    <property type="match status" value="1"/>
</dbReference>
<feature type="transmembrane region" description="Helical" evidence="6">
    <location>
        <begin position="345"/>
        <end position="363"/>
    </location>
</feature>
<keyword evidence="3 6" id="KW-0812">Transmembrane</keyword>
<keyword evidence="2" id="KW-0813">Transport</keyword>
<keyword evidence="5 6" id="KW-0472">Membrane</keyword>
<feature type="transmembrane region" description="Helical" evidence="6">
    <location>
        <begin position="234"/>
        <end position="252"/>
    </location>
</feature>
<feature type="domain" description="Major facilitator superfamily (MFS) profile" evidence="7">
    <location>
        <begin position="37"/>
        <end position="407"/>
    </location>
</feature>
<dbReference type="InterPro" id="IPR011701">
    <property type="entry name" value="MFS"/>
</dbReference>
<name>A0A6A6EHJ6_9PEZI</name>
<dbReference type="OrthoDB" id="5086884at2759"/>
<evidence type="ECO:0000256" key="3">
    <source>
        <dbReference type="ARBA" id="ARBA00022692"/>
    </source>
</evidence>
<evidence type="ECO:0000256" key="2">
    <source>
        <dbReference type="ARBA" id="ARBA00022448"/>
    </source>
</evidence>
<sequence>MTTETAPQTELEATQWEVRARDDVSHVTLSKPRAIALVITLTGASFLNVLSTQAIVVILPVVRKDLGVPESQSQWLISSYSLTFGCFLLIWGRIGDVVGRRQVFILGTALAAVSNTANPFLKNHIAFNVFRGLAGIGGAANVPTAIGILGVTFKEGGKARNYAFATFSAGSAIGGAVGNLIAGFISAYTSWKWVFGTLAACAAVIAASGIFTIPSPHERSETGGLNGLLRSVDWLGGFLVTASLTALLFALTEGNVAGWKNVHIPVLIVIAALLLATFGAWQWYQEARTNRPPLMSPSLFRNWSFTAATGIMGLFWGCYNAFVVYATYFWQDYQGLNTLQTTLRFIPQGVAGILVAFTMSFLISRVPTCTLLVGANLAVALSCLLFAIPIPSTRLANNQSNCQELIA</sequence>
<keyword evidence="9" id="KW-1185">Reference proteome</keyword>
<feature type="transmembrane region" description="Helical" evidence="6">
    <location>
        <begin position="370"/>
        <end position="390"/>
    </location>
</feature>
<dbReference type="PANTHER" id="PTHR42718">
    <property type="entry name" value="MAJOR FACILITATOR SUPERFAMILY MULTIDRUG TRANSPORTER MFSC"/>
    <property type="match status" value="1"/>
</dbReference>
<evidence type="ECO:0000256" key="4">
    <source>
        <dbReference type="ARBA" id="ARBA00022989"/>
    </source>
</evidence>
<accession>A0A6A6EHJ6</accession>
<organism evidence="8 9">
    <name type="scientific">Zopfia rhizophila CBS 207.26</name>
    <dbReference type="NCBI Taxonomy" id="1314779"/>
    <lineage>
        <taxon>Eukaryota</taxon>
        <taxon>Fungi</taxon>
        <taxon>Dikarya</taxon>
        <taxon>Ascomycota</taxon>
        <taxon>Pezizomycotina</taxon>
        <taxon>Dothideomycetes</taxon>
        <taxon>Dothideomycetes incertae sedis</taxon>
        <taxon>Zopfiaceae</taxon>
        <taxon>Zopfia</taxon>
    </lineage>
</organism>
<evidence type="ECO:0000313" key="8">
    <source>
        <dbReference type="EMBL" id="KAF2190901.1"/>
    </source>
</evidence>
<dbReference type="AlphaFoldDB" id="A0A6A6EHJ6"/>
<reference evidence="8" key="1">
    <citation type="journal article" date="2020" name="Stud. Mycol.">
        <title>101 Dothideomycetes genomes: a test case for predicting lifestyles and emergence of pathogens.</title>
        <authorList>
            <person name="Haridas S."/>
            <person name="Albert R."/>
            <person name="Binder M."/>
            <person name="Bloem J."/>
            <person name="Labutti K."/>
            <person name="Salamov A."/>
            <person name="Andreopoulos B."/>
            <person name="Baker S."/>
            <person name="Barry K."/>
            <person name="Bills G."/>
            <person name="Bluhm B."/>
            <person name="Cannon C."/>
            <person name="Castanera R."/>
            <person name="Culley D."/>
            <person name="Daum C."/>
            <person name="Ezra D."/>
            <person name="Gonzalez J."/>
            <person name="Henrissat B."/>
            <person name="Kuo A."/>
            <person name="Liang C."/>
            <person name="Lipzen A."/>
            <person name="Lutzoni F."/>
            <person name="Magnuson J."/>
            <person name="Mondo S."/>
            <person name="Nolan M."/>
            <person name="Ohm R."/>
            <person name="Pangilinan J."/>
            <person name="Park H.-J."/>
            <person name="Ramirez L."/>
            <person name="Alfaro M."/>
            <person name="Sun H."/>
            <person name="Tritt A."/>
            <person name="Yoshinaga Y."/>
            <person name="Zwiers L.-H."/>
            <person name="Turgeon B."/>
            <person name="Goodwin S."/>
            <person name="Spatafora J."/>
            <person name="Crous P."/>
            <person name="Grigoriev I."/>
        </authorList>
    </citation>
    <scope>NUCLEOTIDE SEQUENCE</scope>
    <source>
        <strain evidence="8">CBS 207.26</strain>
    </source>
</reference>
<evidence type="ECO:0000313" key="9">
    <source>
        <dbReference type="Proteomes" id="UP000800200"/>
    </source>
</evidence>
<feature type="transmembrane region" description="Helical" evidence="6">
    <location>
        <begin position="35"/>
        <end position="62"/>
    </location>
</feature>
<dbReference type="EMBL" id="ML994618">
    <property type="protein sequence ID" value="KAF2190901.1"/>
    <property type="molecule type" value="Genomic_DNA"/>
</dbReference>